<dbReference type="GO" id="GO:0016887">
    <property type="term" value="F:ATP hydrolysis activity"/>
    <property type="evidence" value="ECO:0007669"/>
    <property type="project" value="InterPro"/>
</dbReference>
<dbReference type="Gene3D" id="3.40.50.300">
    <property type="entry name" value="P-loop containing nucleotide triphosphate hydrolases"/>
    <property type="match status" value="2"/>
</dbReference>
<name>A0A6V8KZB6_9ACTN</name>
<feature type="domain" description="ATPase AAA-type core" evidence="1">
    <location>
        <begin position="45"/>
        <end position="140"/>
    </location>
</feature>
<protein>
    <recommendedName>
        <fullName evidence="1">ATPase AAA-type core domain-containing protein</fullName>
    </recommendedName>
</protein>
<dbReference type="EMBL" id="BLPG01000001">
    <property type="protein sequence ID" value="GFJ88700.1"/>
    <property type="molecule type" value="Genomic_DNA"/>
</dbReference>
<dbReference type="PANTHER" id="PTHR40396:SF1">
    <property type="entry name" value="ATPASE AAA-TYPE CORE DOMAIN-CONTAINING PROTEIN"/>
    <property type="match status" value="1"/>
</dbReference>
<comment type="caution">
    <text evidence="2">The sequence shown here is derived from an EMBL/GenBank/DDBJ whole genome shotgun (WGS) entry which is preliminary data.</text>
</comment>
<dbReference type="AlphaFoldDB" id="A0A6V8KZB6"/>
<dbReference type="GO" id="GO:0005524">
    <property type="term" value="F:ATP binding"/>
    <property type="evidence" value="ECO:0007669"/>
    <property type="project" value="InterPro"/>
</dbReference>
<keyword evidence="3" id="KW-1185">Reference proteome</keyword>
<reference evidence="2 3" key="2">
    <citation type="submission" date="2020-03" db="EMBL/GenBank/DDBJ databases">
        <authorList>
            <person name="Ichikawa N."/>
            <person name="Kimura A."/>
            <person name="Kitahashi Y."/>
            <person name="Uohara A."/>
        </authorList>
    </citation>
    <scope>NUCLEOTIDE SEQUENCE [LARGE SCALE GENOMIC DNA]</scope>
    <source>
        <strain evidence="2 3">NBRC 108638</strain>
    </source>
</reference>
<feature type="domain" description="ATPase AAA-type core" evidence="1">
    <location>
        <begin position="235"/>
        <end position="333"/>
    </location>
</feature>
<dbReference type="CDD" id="cd00267">
    <property type="entry name" value="ABC_ATPase"/>
    <property type="match status" value="1"/>
</dbReference>
<dbReference type="InterPro" id="IPR003959">
    <property type="entry name" value="ATPase_AAA_core"/>
</dbReference>
<dbReference type="SUPFAM" id="SSF52540">
    <property type="entry name" value="P-loop containing nucleoside triphosphate hydrolases"/>
    <property type="match status" value="1"/>
</dbReference>
<dbReference type="Proteomes" id="UP000482960">
    <property type="component" value="Unassembled WGS sequence"/>
</dbReference>
<evidence type="ECO:0000259" key="1">
    <source>
        <dbReference type="Pfam" id="PF13304"/>
    </source>
</evidence>
<reference evidence="2 3" key="1">
    <citation type="submission" date="2020-03" db="EMBL/GenBank/DDBJ databases">
        <title>Whole genome shotgun sequence of Phytohabitans rumicis NBRC 108638.</title>
        <authorList>
            <person name="Komaki H."/>
            <person name="Tamura T."/>
        </authorList>
    </citation>
    <scope>NUCLEOTIDE SEQUENCE [LARGE SCALE GENOMIC DNA]</scope>
    <source>
        <strain evidence="2 3">NBRC 108638</strain>
    </source>
</reference>
<dbReference type="InterPro" id="IPR027417">
    <property type="entry name" value="P-loop_NTPase"/>
</dbReference>
<dbReference type="RefSeq" id="WP_218577204.1">
    <property type="nucleotide sequence ID" value="NZ_BAABJB010000054.1"/>
</dbReference>
<sequence>MVLLRFEVSNHRSIMDPVELSMIAVDADRPAVRSFDRLNEGVLTVAGIYGSNASGKSNVLDAIAWLSAAVSRSLREWDRTIPREPFKFGGGPSAPSTYELELVVDGVRYEYQVEVDDAQVRFEGLYGYPERRRRSLFEREGLEISFRRGLGGLSGTRELLTPTTLALSAAMRLDEPEVSGFARALAGIGVLGLRHNTQGLLTTGRLFFDRTEVEPALALLRFADLGIDEVLVVDEFAGSAGETGRGLRFMHQVEGQQVPFGFDEESEGTRTWFGLIGPILQALRAGQVLLFDEIDASLHPRLSARLVELFQDPDTNPRGAQLIFTTHDTSLLNHLNRDEVWLTEKGPNGATTLTALAEYGGDKVRRSLNLEKAYLQGRFGAVPELDQRLLRSALGAAARSRDRRAGEG</sequence>
<dbReference type="PANTHER" id="PTHR40396">
    <property type="entry name" value="ATPASE-LIKE PROTEIN"/>
    <property type="match status" value="1"/>
</dbReference>
<organism evidence="2 3">
    <name type="scientific">Phytohabitans rumicis</name>
    <dbReference type="NCBI Taxonomy" id="1076125"/>
    <lineage>
        <taxon>Bacteria</taxon>
        <taxon>Bacillati</taxon>
        <taxon>Actinomycetota</taxon>
        <taxon>Actinomycetes</taxon>
        <taxon>Micromonosporales</taxon>
        <taxon>Micromonosporaceae</taxon>
    </lineage>
</organism>
<evidence type="ECO:0000313" key="2">
    <source>
        <dbReference type="EMBL" id="GFJ88700.1"/>
    </source>
</evidence>
<gene>
    <name evidence="2" type="ORF">Prum_023420</name>
</gene>
<evidence type="ECO:0000313" key="3">
    <source>
        <dbReference type="Proteomes" id="UP000482960"/>
    </source>
</evidence>
<dbReference type="Pfam" id="PF13304">
    <property type="entry name" value="AAA_21"/>
    <property type="match status" value="2"/>
</dbReference>
<proteinExistence type="predicted"/>
<accession>A0A6V8KZB6</accession>